<organism evidence="2 3">
    <name type="scientific">Kingdonia uniflora</name>
    <dbReference type="NCBI Taxonomy" id="39325"/>
    <lineage>
        <taxon>Eukaryota</taxon>
        <taxon>Viridiplantae</taxon>
        <taxon>Streptophyta</taxon>
        <taxon>Embryophyta</taxon>
        <taxon>Tracheophyta</taxon>
        <taxon>Spermatophyta</taxon>
        <taxon>Magnoliopsida</taxon>
        <taxon>Ranunculales</taxon>
        <taxon>Circaeasteraceae</taxon>
        <taxon>Kingdonia</taxon>
    </lineage>
</organism>
<feature type="region of interest" description="Disordered" evidence="1">
    <location>
        <begin position="41"/>
        <end position="75"/>
    </location>
</feature>
<protein>
    <submittedName>
        <fullName evidence="2">Uncharacterized protein</fullName>
    </submittedName>
</protein>
<evidence type="ECO:0000313" key="2">
    <source>
        <dbReference type="EMBL" id="KAF6146189.1"/>
    </source>
</evidence>
<evidence type="ECO:0000313" key="3">
    <source>
        <dbReference type="Proteomes" id="UP000541444"/>
    </source>
</evidence>
<name>A0A7J7LUD0_9MAGN</name>
<sequence length="75" mass="8751">MELMEKTRCIKKSKSRTNPIHFQWEANYLVELSTERSLISDEHAPTPKLMENSYSSKNIDRRQPNRGNVRCSLGV</sequence>
<dbReference type="OrthoDB" id="1938945at2759"/>
<gene>
    <name evidence="2" type="ORF">GIB67_005837</name>
</gene>
<evidence type="ECO:0000256" key="1">
    <source>
        <dbReference type="SAM" id="MobiDB-lite"/>
    </source>
</evidence>
<proteinExistence type="predicted"/>
<dbReference type="AlphaFoldDB" id="A0A7J7LUD0"/>
<comment type="caution">
    <text evidence="2">The sequence shown here is derived from an EMBL/GenBank/DDBJ whole genome shotgun (WGS) entry which is preliminary data.</text>
</comment>
<reference evidence="2 3" key="1">
    <citation type="journal article" date="2020" name="IScience">
        <title>Genome Sequencing of the Endangered Kingdonia uniflora (Circaeasteraceae, Ranunculales) Reveals Potential Mechanisms of Evolutionary Specialization.</title>
        <authorList>
            <person name="Sun Y."/>
            <person name="Deng T."/>
            <person name="Zhang A."/>
            <person name="Moore M.J."/>
            <person name="Landis J.B."/>
            <person name="Lin N."/>
            <person name="Zhang H."/>
            <person name="Zhang X."/>
            <person name="Huang J."/>
            <person name="Zhang X."/>
            <person name="Sun H."/>
            <person name="Wang H."/>
        </authorList>
    </citation>
    <scope>NUCLEOTIDE SEQUENCE [LARGE SCALE GENOMIC DNA]</scope>
    <source>
        <strain evidence="2">TB1705</strain>
        <tissue evidence="2">Leaf</tissue>
    </source>
</reference>
<dbReference type="Proteomes" id="UP000541444">
    <property type="component" value="Unassembled WGS sequence"/>
</dbReference>
<accession>A0A7J7LUD0</accession>
<keyword evidence="3" id="KW-1185">Reference proteome</keyword>
<dbReference type="EMBL" id="JACGCM010002004">
    <property type="protein sequence ID" value="KAF6146189.1"/>
    <property type="molecule type" value="Genomic_DNA"/>
</dbReference>